<dbReference type="PANTHER" id="PTHR30413">
    <property type="entry name" value="INNER MEMBRANE TRANSPORT PERMEASE"/>
    <property type="match status" value="1"/>
</dbReference>
<keyword evidence="4 9" id="KW-1003">Cell membrane</keyword>
<evidence type="ECO:0000256" key="9">
    <source>
        <dbReference type="RuleBase" id="RU361157"/>
    </source>
</evidence>
<keyword evidence="8 9" id="KW-0472">Membrane</keyword>
<proteinExistence type="inferred from homology"/>
<evidence type="ECO:0000313" key="11">
    <source>
        <dbReference type="EMBL" id="AUW95628.1"/>
    </source>
</evidence>
<keyword evidence="3 9" id="KW-0813">Transport</keyword>
<dbReference type="Pfam" id="PF01061">
    <property type="entry name" value="ABC2_membrane"/>
    <property type="match status" value="1"/>
</dbReference>
<feature type="transmembrane region" description="Helical" evidence="9">
    <location>
        <begin position="41"/>
        <end position="64"/>
    </location>
</feature>
<dbReference type="Proteomes" id="UP000325292">
    <property type="component" value="Chromosome"/>
</dbReference>
<sequence length="267" mass="30347">MQSLLSRWKTGWHQLLLGMELTRNLAVRDVETRYKHSILGLYWAIINPLVTAGIFGFVFGVIFHESSKPIPYVVFMLTGITFWNFFANGIMSAVGSVSGNASLLAKIYFPRIVLPTAAVLARFIDFLFSLGVLIVFIILYDTPIHWSTLWIPALLILQVLFTLGIGYLVAALNVLYRDINQLMGLLLLVWMYFSPVMYPVTNLKPSLRSILLMNPIGSILQMERDVIFTGHLQYPQFAYSALAWTAFVFIAGIRVFRHIEPMFSEVM</sequence>
<dbReference type="EMBL" id="CP019454">
    <property type="protein sequence ID" value="AUW95628.1"/>
    <property type="molecule type" value="Genomic_DNA"/>
</dbReference>
<keyword evidence="7 9" id="KW-1133">Transmembrane helix</keyword>
<feature type="transmembrane region" description="Helical" evidence="9">
    <location>
        <begin position="70"/>
        <end position="91"/>
    </location>
</feature>
<dbReference type="PRINTS" id="PR00164">
    <property type="entry name" value="ABC2TRNSPORT"/>
</dbReference>
<accession>A0ABN5H9K6</accession>
<evidence type="ECO:0000259" key="10">
    <source>
        <dbReference type="PROSITE" id="PS51012"/>
    </source>
</evidence>
<evidence type="ECO:0000256" key="2">
    <source>
        <dbReference type="ARBA" id="ARBA00007783"/>
    </source>
</evidence>
<evidence type="ECO:0000313" key="12">
    <source>
        <dbReference type="Proteomes" id="UP000325292"/>
    </source>
</evidence>
<dbReference type="InterPro" id="IPR013525">
    <property type="entry name" value="ABC2_TM"/>
</dbReference>
<keyword evidence="5" id="KW-0997">Cell inner membrane</keyword>
<keyword evidence="12" id="KW-1185">Reference proteome</keyword>
<organism evidence="11 12">
    <name type="scientific">Sulfobacillus thermotolerans</name>
    <dbReference type="NCBI Taxonomy" id="338644"/>
    <lineage>
        <taxon>Bacteria</taxon>
        <taxon>Bacillati</taxon>
        <taxon>Bacillota</taxon>
        <taxon>Clostridia</taxon>
        <taxon>Eubacteriales</taxon>
        <taxon>Clostridiales Family XVII. Incertae Sedis</taxon>
        <taxon>Sulfobacillus</taxon>
    </lineage>
</organism>
<comment type="subcellular location">
    <subcellularLocation>
        <location evidence="1">Cell inner membrane</location>
        <topology evidence="1">Multi-pass membrane protein</topology>
    </subcellularLocation>
    <subcellularLocation>
        <location evidence="9">Cell membrane</location>
        <topology evidence="9">Multi-pass membrane protein</topology>
    </subcellularLocation>
</comment>
<keyword evidence="6 9" id="KW-0812">Transmembrane</keyword>
<feature type="transmembrane region" description="Helical" evidence="9">
    <location>
        <begin position="237"/>
        <end position="256"/>
    </location>
</feature>
<dbReference type="InterPro" id="IPR047817">
    <property type="entry name" value="ABC2_TM_bact-type"/>
</dbReference>
<comment type="similarity">
    <text evidence="2 9">Belongs to the ABC-2 integral membrane protein family.</text>
</comment>
<evidence type="ECO:0000256" key="6">
    <source>
        <dbReference type="ARBA" id="ARBA00022692"/>
    </source>
</evidence>
<dbReference type="InterPro" id="IPR000412">
    <property type="entry name" value="ABC_2_transport"/>
</dbReference>
<name>A0ABN5H9K6_9FIRM</name>
<dbReference type="PANTHER" id="PTHR30413:SF8">
    <property type="entry name" value="TRANSPORT PERMEASE PROTEIN"/>
    <property type="match status" value="1"/>
</dbReference>
<evidence type="ECO:0000256" key="3">
    <source>
        <dbReference type="ARBA" id="ARBA00022448"/>
    </source>
</evidence>
<protein>
    <recommendedName>
        <fullName evidence="9">Transport permease protein</fullName>
    </recommendedName>
</protein>
<gene>
    <name evidence="11" type="ORF">BXT84_14805</name>
</gene>
<reference evidence="11 12" key="1">
    <citation type="journal article" date="2019" name="Sci. Rep.">
        <title>Sulfobacillus thermotolerans: new insights into resistance and metabolic capacities of acidophilic chemolithotrophs.</title>
        <authorList>
            <person name="Panyushkina A.E."/>
            <person name="Babenko V.V."/>
            <person name="Nikitina A.S."/>
            <person name="Selezneva O.V."/>
            <person name="Tsaplina I.A."/>
            <person name="Letarova M.A."/>
            <person name="Kostryukova E.S."/>
            <person name="Letarov A.V."/>
        </authorList>
    </citation>
    <scope>NUCLEOTIDE SEQUENCE [LARGE SCALE GENOMIC DNA]</scope>
    <source>
        <strain evidence="11 12">Kr1</strain>
    </source>
</reference>
<feature type="domain" description="ABC transmembrane type-2" evidence="10">
    <location>
        <begin position="39"/>
        <end position="259"/>
    </location>
</feature>
<evidence type="ECO:0000256" key="4">
    <source>
        <dbReference type="ARBA" id="ARBA00022475"/>
    </source>
</evidence>
<evidence type="ECO:0000256" key="7">
    <source>
        <dbReference type="ARBA" id="ARBA00022989"/>
    </source>
</evidence>
<dbReference type="PROSITE" id="PS51012">
    <property type="entry name" value="ABC_TM2"/>
    <property type="match status" value="1"/>
</dbReference>
<feature type="transmembrane region" description="Helical" evidence="9">
    <location>
        <begin position="182"/>
        <end position="201"/>
    </location>
</feature>
<evidence type="ECO:0000256" key="8">
    <source>
        <dbReference type="ARBA" id="ARBA00023136"/>
    </source>
</evidence>
<evidence type="ECO:0000256" key="1">
    <source>
        <dbReference type="ARBA" id="ARBA00004429"/>
    </source>
</evidence>
<evidence type="ECO:0000256" key="5">
    <source>
        <dbReference type="ARBA" id="ARBA00022519"/>
    </source>
</evidence>
<feature type="transmembrane region" description="Helical" evidence="9">
    <location>
        <begin position="150"/>
        <end position="175"/>
    </location>
</feature>
<feature type="transmembrane region" description="Helical" evidence="9">
    <location>
        <begin position="112"/>
        <end position="138"/>
    </location>
</feature>